<evidence type="ECO:0000313" key="2">
    <source>
        <dbReference type="Proteomes" id="UP000324222"/>
    </source>
</evidence>
<protein>
    <submittedName>
        <fullName evidence="1">Uncharacterized protein</fullName>
    </submittedName>
</protein>
<comment type="caution">
    <text evidence="1">The sequence shown here is derived from an EMBL/GenBank/DDBJ whole genome shotgun (WGS) entry which is preliminary data.</text>
</comment>
<dbReference type="EMBL" id="VSRR010053146">
    <property type="protein sequence ID" value="MPC80142.1"/>
    <property type="molecule type" value="Genomic_DNA"/>
</dbReference>
<sequence length="95" mass="11253">MLLPVQRVLLSGELSRRTMADLGLAERDSTTLRCKIRPVLLLYMRKMVHTTVKRPIPEHNRSTGVPVLRLKRTPRVRLRRRISTCRHETYPLKRR</sequence>
<accession>A0A5B7I8Q5</accession>
<dbReference type="AlphaFoldDB" id="A0A5B7I8Q5"/>
<reference evidence="1 2" key="1">
    <citation type="submission" date="2019-05" db="EMBL/GenBank/DDBJ databases">
        <title>Another draft genome of Portunus trituberculatus and its Hox gene families provides insights of decapod evolution.</title>
        <authorList>
            <person name="Jeong J.-H."/>
            <person name="Song I."/>
            <person name="Kim S."/>
            <person name="Choi T."/>
            <person name="Kim D."/>
            <person name="Ryu S."/>
            <person name="Kim W."/>
        </authorList>
    </citation>
    <scope>NUCLEOTIDE SEQUENCE [LARGE SCALE GENOMIC DNA]</scope>
    <source>
        <tissue evidence="1">Muscle</tissue>
    </source>
</reference>
<name>A0A5B7I8Q5_PORTR</name>
<dbReference type="Proteomes" id="UP000324222">
    <property type="component" value="Unassembled WGS sequence"/>
</dbReference>
<organism evidence="1 2">
    <name type="scientific">Portunus trituberculatus</name>
    <name type="common">Swimming crab</name>
    <name type="synonym">Neptunus trituberculatus</name>
    <dbReference type="NCBI Taxonomy" id="210409"/>
    <lineage>
        <taxon>Eukaryota</taxon>
        <taxon>Metazoa</taxon>
        <taxon>Ecdysozoa</taxon>
        <taxon>Arthropoda</taxon>
        <taxon>Crustacea</taxon>
        <taxon>Multicrustacea</taxon>
        <taxon>Malacostraca</taxon>
        <taxon>Eumalacostraca</taxon>
        <taxon>Eucarida</taxon>
        <taxon>Decapoda</taxon>
        <taxon>Pleocyemata</taxon>
        <taxon>Brachyura</taxon>
        <taxon>Eubrachyura</taxon>
        <taxon>Portunoidea</taxon>
        <taxon>Portunidae</taxon>
        <taxon>Portuninae</taxon>
        <taxon>Portunus</taxon>
    </lineage>
</organism>
<evidence type="ECO:0000313" key="1">
    <source>
        <dbReference type="EMBL" id="MPC80142.1"/>
    </source>
</evidence>
<gene>
    <name evidence="1" type="ORF">E2C01_074711</name>
</gene>
<keyword evidence="2" id="KW-1185">Reference proteome</keyword>
<proteinExistence type="predicted"/>